<dbReference type="HOGENOM" id="CLU_224775_0_0_6"/>
<dbReference type="eggNOG" id="COG3188">
    <property type="taxonomic scope" value="Bacteria"/>
</dbReference>
<dbReference type="eggNOG" id="COG1361">
    <property type="taxonomic scope" value="Bacteria"/>
</dbReference>
<dbReference type="GO" id="GO:0005509">
    <property type="term" value="F:calcium ion binding"/>
    <property type="evidence" value="ECO:0007669"/>
    <property type="project" value="InterPro"/>
</dbReference>
<dbReference type="GO" id="GO:0007156">
    <property type="term" value="P:homophilic cell adhesion via plasma membrane adhesion molecules"/>
    <property type="evidence" value="ECO:0007669"/>
    <property type="project" value="InterPro"/>
</dbReference>
<accession>X0NM70</accession>
<dbReference type="Gene3D" id="2.60.40.740">
    <property type="match status" value="3"/>
</dbReference>
<dbReference type="PANTHER" id="PTHR34819">
    <property type="entry name" value="LARGE CYSTEINE-RICH PERIPLASMIC PROTEIN OMCB"/>
    <property type="match status" value="1"/>
</dbReference>
<protein>
    <submittedName>
        <fullName evidence="3">Conserved repeat domain protein</fullName>
    </submittedName>
</protein>
<dbReference type="RefSeq" id="WP_023931669.1">
    <property type="nucleotide sequence ID" value="NZ_DF196810.1"/>
</dbReference>
<dbReference type="InterPro" id="IPR051172">
    <property type="entry name" value="Chlamydia_OmcB"/>
</dbReference>
<feature type="region of interest" description="Disordered" evidence="1">
    <location>
        <begin position="1122"/>
        <end position="1141"/>
    </location>
</feature>
<organism evidence="3 4">
    <name type="scientific">Photobacterium leiognathi lrivu.4.1</name>
    <dbReference type="NCBI Taxonomy" id="1248232"/>
    <lineage>
        <taxon>Bacteria</taxon>
        <taxon>Pseudomonadati</taxon>
        <taxon>Pseudomonadota</taxon>
        <taxon>Gammaproteobacteria</taxon>
        <taxon>Vibrionales</taxon>
        <taxon>Vibrionaceae</taxon>
        <taxon>Photobacterium</taxon>
    </lineage>
</organism>
<dbReference type="PROSITE" id="PS50268">
    <property type="entry name" value="CADHERIN_2"/>
    <property type="match status" value="1"/>
</dbReference>
<dbReference type="Pfam" id="PF01345">
    <property type="entry name" value="DUF11"/>
    <property type="match status" value="1"/>
</dbReference>
<dbReference type="EMBL" id="DF196810">
    <property type="protein sequence ID" value="GAD29087.1"/>
    <property type="molecule type" value="Genomic_DNA"/>
</dbReference>
<dbReference type="GO" id="GO:0016020">
    <property type="term" value="C:membrane"/>
    <property type="evidence" value="ECO:0007669"/>
    <property type="project" value="InterPro"/>
</dbReference>
<evidence type="ECO:0000313" key="3">
    <source>
        <dbReference type="EMBL" id="GAD29087.1"/>
    </source>
</evidence>
<dbReference type="PANTHER" id="PTHR34819:SF3">
    <property type="entry name" value="CELL SURFACE PROTEIN"/>
    <property type="match status" value="1"/>
</dbReference>
<reference evidence="4" key="1">
    <citation type="submission" date="2012-12" db="EMBL/GenBank/DDBJ databases">
        <title>Genome Sequence of Photobacterium leiognathi lrivu.4.1.</title>
        <authorList>
            <person name="Urbanczyk H."/>
            <person name="Ogura Y."/>
            <person name="Hayashi T."/>
            <person name="Dunlap P.V."/>
        </authorList>
    </citation>
    <scope>NUCLEOTIDE SEQUENCE [LARGE SCALE GENOMIC DNA]</scope>
    <source>
        <strain evidence="4">lrivu.4.1</strain>
    </source>
</reference>
<dbReference type="InterPro" id="IPR002126">
    <property type="entry name" value="Cadherin-like_dom"/>
</dbReference>
<proteinExistence type="predicted"/>
<dbReference type="InterPro" id="IPR047589">
    <property type="entry name" value="DUF11_rpt"/>
</dbReference>
<evidence type="ECO:0000256" key="1">
    <source>
        <dbReference type="SAM" id="MobiDB-lite"/>
    </source>
</evidence>
<dbReference type="Proteomes" id="UP000030675">
    <property type="component" value="Unassembled WGS sequence"/>
</dbReference>
<feature type="domain" description="Cadherin" evidence="2">
    <location>
        <begin position="1112"/>
        <end position="1250"/>
    </location>
</feature>
<sequence length="3668" mass="394410">MLPAQANITDDLVLTISAPKNYDAGSSVKYTLTIKNNSEDTTYKNIKLNAAIADITTMLDSGVEGNAFSSVSNKVDTIGDNSDAGVFNTSGNLVSTNIVVAPSESITYIITAKTVENAIGDINTSDHVSFKKGFWFKKEVDAVVTHYLQPDLSITKTVANSAYQTGKKITYTVVVENAAHAGTARNYHVIDTLSSIQSRAANNNIDDNNNWSHTDEDKSSPFTTWDITVAVENGADSSLSSPLKDDDLDDTVTLPAKGKITYTVTATTTTVAIAEISNKALLLDAKNQQIAETALVNTNTQLVNTTQNTKRVIESEYSPGNEITYKLRVKNTDKHKFANNITLLDKLMTCPTTTQSTGADDAPFEYWYIDSIDAQNTDKGTDAGAAANNPSAHRTDDINFVVDLAPNSYIEYTIKAKVKDTTIGHIQDSNACGDDFDESGSGIDMPKGKIQIKKSVDQDKFTPGEDITYTIEVKNPSNGLLLDIPVVDKLNEITAENADGKMVYPFVEGSIRVTTDQGEHSNPDVNGDLNKNPIDVKATIFPNESVKYIVTAKTKQDIVGVISNTAYAGEGKQQGKSTVITTPRLENLNIEKHVTGANSDGWRAYGYNDDEFTYTIKVTNPAPAGFAKNVTVTDAISQIKAELLEKAGVKVPVFTSWTVSTATDGGAEVVTAPENNKDLESVINVPAEGSVTFTVTAQIDPRRKDHVIWGKFTNQAQAKLARTGEVIKTANVDVVPAEPRLRLRKLVSNSVYTVGQPLEYTIDIQNYDRDGYVNDGRVSDSISSLSIFDQWKVWWEIIDDEKNPATTDRGQGTELFGYPTSEASASEGSQDINNARFDLAPHQTLRIHVKGLVSEKAVGKGKITNVVTATDNAGDHFDASVDVNEDNTSVNSISIYKYGDPDFKRYHPGDKYTWTVRVVNNSANAVDNVVVNDKIIGIDVLLANNGDNKYADITGTPYRSWTITKQVGEGSEEYFSDDVDLHDELKLAKKGEAGDNATYRITAIIKDNVVDEWLNNVADVTYLTLKNGKMEPITAYAKASVQRASTGGDVTRHLNESHYIPGKTKIVYTITASSNLGYMNNKAILENLEGLTVKTINKDGTTSEGNPFDHGSGPEFTVSVEKSEVTGHDVPSTSTDGTLDGTVADNKNIDTTIDVAPKDKVIYTVTGTVRDDAVGDITFNNDPDLVVEPYEPKLEIEKKVDQKSYEPGKPLHYTLTVKNTGKAHAFDVHVKDLLADVKVLDVNGNQAPAFSSVTTTDKYSGEYKTWYFAGHYDQVGSINTTDTIIPLGGTAVYSVNAVVNKDAVGPITNALDVNGNTTEVVTNPVTAKYIANKKIVAYYDDEKNKLPDLKGYMPGGYIEYQVTVTNQSTANIDDLSIKDDLSTITAKTVDGGEEPVFDDVLIAHAFAHQDAFSKVADFAPSTQVLDTTVDIGPENAVTFNITAHIKPTIVGTFQNEANIGDRLHPKSPISRMLPANVELTKVVMDSAGKEIKTYQPGQKIQYKIELSNKGYGTSYTVALKDELSKLLTNVAELSGDGKQNPTATPFSHWAVNAPAFEGGITTIPLTIGQNDIKAKAVLAPKVGKITILVDATISDDALGDITNTAVFGKKSDDAVLTPEPKDIRGSKNVIELDGKPFTSNSFYLPGQKATYEIKAQNNSNNWANDITVKDVVSHVNVDVAGDKNEPAYSNYRITYRVEGGVSGLPDTFVPVNTPLDNKQLDTELDIAPQQTVYFTVEAMIKDTAVGVIEPNHAFVNGLDSTSQEIPPQSSDFVIHKKVADEDKTFTPGQEINYTITVENTGDAWLNDLPIKDELTAITADIAHDATSPIEGAAFSSVSVEAKASDGSFVTSNASDNIDAVADIKPKGSVTFTVTAVVADNVIGAIDNTAYAGSDNTPSEKVTITPKQGDFELTKTVDTETYVTGQEVTYSVTLSNSSDAWISDISLQDQVSKIVADSHSGVKVPAFDASSINFTWASEGAIKSFVDVNSANESATVSLAPKGKVIFTIKAKVADNIVGDITNEAIANDKTADVTITPKASEFDIHKVADIETFVPGQVVTYTVTVNNTGGTWLDDLPIKDDLKAIQTDVIGASGSKEKGNAFSAIEVTASATPDSTVTNTAADTIDATTDIKPQGSVTFTVKATVAANVIGNIDNTAYAGNDNTPSETVTITPESGDFTLTKTADIAEFVTGQEATYVVTLENSSDSWITDIQLSDKVSKIMALSHDGNDENAFESSSISYEWHVKGTDKSYIESDLANESAVVNLAPKGIVELTIKAKVAENVVGDITNVATANDKTAEVTIVPKSGDFTITKSVNKATFVPGKPVTYTVTVKNTGGTWLDNFPIKDDLKAIEADIAHSASSPVKGVAFNTVSVVAKASDGSSVTNSVTDNIDAIADIKPDGDVTFTVEAIVADNVIGAIDNTAYAGEENTPSETVTITPEQGDFALTKSADTDTFIQGQKITYTVTLSNDSDSWVTDVLLKDEVSKIEAVDPTGTKVAAFDPATIKVSATSEGSLDSFVDINTASESAMVSLAPHGKVHFDIEANVASNIVGDITNVAIAGDKSAEATITPTQGEFTLEKAVNKPTFVPNDTMTYSLTLKNNSEAWVTNVKVTDAFNTITTELAGHRTGLAFDKSSIKVTSGKITTGEGYVKSNPDGSASALVDLAPNSEAVITVDAQVASDVVGNIVNIAYANDQASKEVVITPEASEITIEKTADISEFVPGQTVNYTVIVNNTKASWATGVNIKDEVSKIEAEIAGGTPTSPLTGCAFDANSIVTKIADLGDSKVVKQESNESIILDIAPNSSVVVNIAANVNNNVIDSITNIAHAIDTNGDDHNAEVTIEPIEGAVILTKEAIYATYKNGGEVGFDIKVENTGAGFAAHVELQDLISKIEATTNLGQLTPALTHWKVSYVAGDENTKVMDVALNKLKQNLPEDKDVNVVMDIAPQDTVTFTVMGTAADDIVDDITNTASMTFGENKQDATATVKPEQTSFEATKASVESYYTINKDLSFELTITNTSDNIINDMVVNDDMSAIAVKYRDGSTGPAFVKGSTKFIAETVPQGAQVEAQTENQFLVDLLPKQTITFKVTGKVVDSANGMIQNIAQVNDQDVPSNFVPPLEPEITGTIVTTTDYDDDNVGEDENIYVPGGTVVYTITLENNTDAFANNVGFMSEFSKVSSEDYNGRQIHAYTDWKIATKATGTDRGTTVGSYTDDKDVQTGLHIAPHSKVVYTFTTQVDKDLVNVIDYAAFYIDKKVIGHIDIHNLSVTKLESEVKPMLPEYDLKLTKTASKATAQVGDVVEYEVMVENDNKANFYDVSVVDHYPAGFQYVEGSTQIVHSGPDGEFDTKDDQSLSQEPVMSGQLTFRKVNLKSNEKVRVRYLMRVSTGVTFGKYVNTAVAQIRGEDKSNVDKAVVEIEADKLFDTASIIGKVFEDLNGDGFQADATAKGITVKTDLPKGDYVANSTTLMRDGKTTVVSDAKQAAPINRGITVKTLMGQSQNRTLKQSNKTVIRFKTTTATPFAFSVTTSNGTHVHFGTDGRITRTLTGDSKQGLSAENLNVTRNLYQAKTGYVWEIVIENLGIYEDGIPGVRLITTEGIKIETDQFGRYHIPDQWVKDKKGKNFLVKVDTDSLPTGMKVISENPKVQRITPNALAKFNFSVQTKH</sequence>
<gene>
    <name evidence="3" type="ORF">PLEI_0733</name>
</gene>
<dbReference type="InterPro" id="IPR001434">
    <property type="entry name" value="OmcB-like_DUF11"/>
</dbReference>
<evidence type="ECO:0000259" key="2">
    <source>
        <dbReference type="PROSITE" id="PS50268"/>
    </source>
</evidence>
<dbReference type="NCBIfam" id="TIGR01451">
    <property type="entry name" value="B_ant_repeat"/>
    <property type="match status" value="9"/>
</dbReference>
<evidence type="ECO:0000313" key="4">
    <source>
        <dbReference type="Proteomes" id="UP000030675"/>
    </source>
</evidence>
<name>X0NM70_PHOLE</name>